<proteinExistence type="predicted"/>
<evidence type="ECO:0000313" key="2">
    <source>
        <dbReference type="Proteomes" id="UP000204221"/>
    </source>
</evidence>
<keyword evidence="2" id="KW-1185">Reference proteome</keyword>
<protein>
    <submittedName>
        <fullName evidence="1">Uncharacterized protein</fullName>
    </submittedName>
</protein>
<name>A0A221W6L5_9PSEU</name>
<evidence type="ECO:0000313" key="1">
    <source>
        <dbReference type="EMBL" id="ASO21505.1"/>
    </source>
</evidence>
<dbReference type="RefSeq" id="WP_093942634.1">
    <property type="nucleotide sequence ID" value="NZ_CP022521.1"/>
</dbReference>
<gene>
    <name evidence="1" type="ORF">AHOG_19415</name>
</gene>
<dbReference type="OrthoDB" id="3632462at2"/>
<sequence>MRGYEVVPDALRDSVRYLRKAADKWDAARSFLTDQDLSESDLGLLGEMTNATQWYNDALQEALERIGNGSAALEDSAVAMTAVAEDYANRDAEFYAQFNYLSDQLP</sequence>
<reference evidence="1 2" key="1">
    <citation type="submission" date="2017-07" db="EMBL/GenBank/DDBJ databases">
        <title>Complete genome sequence of Actinoalloteichus hoggarensis DSM 45943, type strain of Actinoalloteichus hoggarensis.</title>
        <authorList>
            <person name="Ruckert C."/>
            <person name="Nouioui I."/>
            <person name="Willmese J."/>
            <person name="van Wezel G."/>
            <person name="Klenk H.-P."/>
            <person name="Kalinowski J."/>
            <person name="Zotchev S.B."/>
        </authorList>
    </citation>
    <scope>NUCLEOTIDE SEQUENCE [LARGE SCALE GENOMIC DNA]</scope>
    <source>
        <strain evidence="1 2">DSM 45943</strain>
    </source>
</reference>
<accession>A0A221W6L5</accession>
<dbReference type="KEGG" id="ahg:AHOG_19415"/>
<dbReference type="Proteomes" id="UP000204221">
    <property type="component" value="Chromosome"/>
</dbReference>
<dbReference type="AlphaFoldDB" id="A0A221W6L5"/>
<organism evidence="1 2">
    <name type="scientific">Actinoalloteichus hoggarensis</name>
    <dbReference type="NCBI Taxonomy" id="1470176"/>
    <lineage>
        <taxon>Bacteria</taxon>
        <taxon>Bacillati</taxon>
        <taxon>Actinomycetota</taxon>
        <taxon>Actinomycetes</taxon>
        <taxon>Pseudonocardiales</taxon>
        <taxon>Pseudonocardiaceae</taxon>
        <taxon>Actinoalloteichus</taxon>
    </lineage>
</organism>
<dbReference type="EMBL" id="CP022521">
    <property type="protein sequence ID" value="ASO21505.1"/>
    <property type="molecule type" value="Genomic_DNA"/>
</dbReference>